<dbReference type="EnsemblPlants" id="AVESA.00010b.r2.4AG0578180.1">
    <property type="protein sequence ID" value="AVESA.00010b.r2.4AG0578180.1.CDS"/>
    <property type="gene ID" value="AVESA.00010b.r2.4AG0578180"/>
</dbReference>
<evidence type="ECO:0000313" key="2">
    <source>
        <dbReference type="Proteomes" id="UP001732700"/>
    </source>
</evidence>
<keyword evidence="2" id="KW-1185">Reference proteome</keyword>
<reference evidence="1" key="1">
    <citation type="submission" date="2021-05" db="EMBL/GenBank/DDBJ databases">
        <authorList>
            <person name="Scholz U."/>
            <person name="Mascher M."/>
            <person name="Fiebig A."/>
        </authorList>
    </citation>
    <scope>NUCLEOTIDE SEQUENCE [LARGE SCALE GENOMIC DNA]</scope>
</reference>
<name>A0ACD5W4X5_AVESA</name>
<sequence>MRRGSLPFADSSSPAIFGEVDAHNMFGGMLAEAYMQDIIASYSAVAGNTSFFTQEQSRVDVEHGIESQDFVEGQDEQTQAEDVEDVEGDALAPAKARGKGKRKPCTSAQEPQIKWTTLEDLCLTDAWKSVSMDPITGANQNSDNYWKRVKLAFNKRSLCDPKYSKIHMERGEKTMTNHWGLIQQACSKWHNCLEEVDRAPVSGESMDNKLLRALGLYRDDTTTEFKFHHVFSVIEKCEKWWDTRVSLAKTKDGVYNPEAPPLLPAKEGRSSARRRRRC</sequence>
<organism evidence="1 2">
    <name type="scientific">Avena sativa</name>
    <name type="common">Oat</name>
    <dbReference type="NCBI Taxonomy" id="4498"/>
    <lineage>
        <taxon>Eukaryota</taxon>
        <taxon>Viridiplantae</taxon>
        <taxon>Streptophyta</taxon>
        <taxon>Embryophyta</taxon>
        <taxon>Tracheophyta</taxon>
        <taxon>Spermatophyta</taxon>
        <taxon>Magnoliopsida</taxon>
        <taxon>Liliopsida</taxon>
        <taxon>Poales</taxon>
        <taxon>Poaceae</taxon>
        <taxon>BOP clade</taxon>
        <taxon>Pooideae</taxon>
        <taxon>Poodae</taxon>
        <taxon>Poeae</taxon>
        <taxon>Poeae Chloroplast Group 1 (Aveneae type)</taxon>
        <taxon>Aveninae</taxon>
        <taxon>Avena</taxon>
    </lineage>
</organism>
<proteinExistence type="predicted"/>
<protein>
    <submittedName>
        <fullName evidence="1">Uncharacterized protein</fullName>
    </submittedName>
</protein>
<accession>A0ACD5W4X5</accession>
<reference evidence="1" key="2">
    <citation type="submission" date="2025-09" db="UniProtKB">
        <authorList>
            <consortium name="EnsemblPlants"/>
        </authorList>
    </citation>
    <scope>IDENTIFICATION</scope>
</reference>
<evidence type="ECO:0000313" key="1">
    <source>
        <dbReference type="EnsemblPlants" id="AVESA.00010b.r2.4AG0578180.1.CDS"/>
    </source>
</evidence>
<dbReference type="Proteomes" id="UP001732700">
    <property type="component" value="Chromosome 4A"/>
</dbReference>